<evidence type="ECO:0008006" key="3">
    <source>
        <dbReference type="Google" id="ProtNLM"/>
    </source>
</evidence>
<keyword evidence="2" id="KW-1185">Reference proteome</keyword>
<gene>
    <name evidence="1" type="ORF">PFISCL1PPCAC_26224</name>
</gene>
<protein>
    <recommendedName>
        <fullName evidence="3">G protein-coupled receptor</fullName>
    </recommendedName>
</protein>
<proteinExistence type="predicted"/>
<comment type="caution">
    <text evidence="1">The sequence shown here is derived from an EMBL/GenBank/DDBJ whole genome shotgun (WGS) entry which is preliminary data.</text>
</comment>
<organism evidence="1 2">
    <name type="scientific">Pristionchus fissidentatus</name>
    <dbReference type="NCBI Taxonomy" id="1538716"/>
    <lineage>
        <taxon>Eukaryota</taxon>
        <taxon>Metazoa</taxon>
        <taxon>Ecdysozoa</taxon>
        <taxon>Nematoda</taxon>
        <taxon>Chromadorea</taxon>
        <taxon>Rhabditida</taxon>
        <taxon>Rhabditina</taxon>
        <taxon>Diplogasteromorpha</taxon>
        <taxon>Diplogasteroidea</taxon>
        <taxon>Neodiplogasteridae</taxon>
        <taxon>Pristionchus</taxon>
    </lineage>
</organism>
<sequence length="109" mass="12320">FIFGGFVDISTYLSVTLMTTPSTIPLVAEWAAKIQRTPNSNVWEAYAPYLSIFFSLTYIFPNTMDCVNITIAFNRLSAIATPAKHRRVFLTLFQITASKRSYPRFGPTN</sequence>
<dbReference type="Proteomes" id="UP001432322">
    <property type="component" value="Unassembled WGS sequence"/>
</dbReference>
<name>A0AAV5WSC1_9BILA</name>
<reference evidence="1" key="1">
    <citation type="submission" date="2023-10" db="EMBL/GenBank/DDBJ databases">
        <title>Genome assembly of Pristionchus species.</title>
        <authorList>
            <person name="Yoshida K."/>
            <person name="Sommer R.J."/>
        </authorList>
    </citation>
    <scope>NUCLEOTIDE SEQUENCE</scope>
    <source>
        <strain evidence="1">RS5133</strain>
    </source>
</reference>
<evidence type="ECO:0000313" key="1">
    <source>
        <dbReference type="EMBL" id="GMT34927.1"/>
    </source>
</evidence>
<accession>A0AAV5WSC1</accession>
<dbReference type="EMBL" id="BTSY01000006">
    <property type="protein sequence ID" value="GMT34927.1"/>
    <property type="molecule type" value="Genomic_DNA"/>
</dbReference>
<feature type="non-terminal residue" evidence="1">
    <location>
        <position position="1"/>
    </location>
</feature>
<dbReference type="AlphaFoldDB" id="A0AAV5WSC1"/>
<evidence type="ECO:0000313" key="2">
    <source>
        <dbReference type="Proteomes" id="UP001432322"/>
    </source>
</evidence>